<evidence type="ECO:0000313" key="2">
    <source>
        <dbReference type="EMBL" id="PTG69068.1"/>
    </source>
</evidence>
<dbReference type="Gene3D" id="1.10.260.40">
    <property type="entry name" value="lambda repressor-like DNA-binding domains"/>
    <property type="match status" value="1"/>
</dbReference>
<dbReference type="InterPro" id="IPR010982">
    <property type="entry name" value="Lambda_DNA-bd_dom_sf"/>
</dbReference>
<proteinExistence type="predicted"/>
<dbReference type="Pfam" id="PF13443">
    <property type="entry name" value="HTH_26"/>
    <property type="match status" value="1"/>
</dbReference>
<keyword evidence="3" id="KW-1185">Reference proteome</keyword>
<dbReference type="SMART" id="SM00530">
    <property type="entry name" value="HTH_XRE"/>
    <property type="match status" value="1"/>
</dbReference>
<reference evidence="2 3" key="1">
    <citation type="journal article" date="2016" name="Front. Microbiol.">
        <title>Comprehensive Phylogenetic Analysis of Bovine Non-aureus Staphylococci Species Based on Whole-Genome Sequencing.</title>
        <authorList>
            <person name="Naushad S."/>
            <person name="Barkema H.W."/>
            <person name="Luby C."/>
            <person name="Condas L.A."/>
            <person name="Nobrega D.B."/>
            <person name="Carson D.A."/>
            <person name="De Buck J."/>
        </authorList>
    </citation>
    <scope>NUCLEOTIDE SEQUENCE [LARGE SCALE GENOMIC DNA]</scope>
    <source>
        <strain evidence="2 3">SNUC 1363</strain>
    </source>
</reference>
<dbReference type="RefSeq" id="WP_133172166.1">
    <property type="nucleotide sequence ID" value="NZ_PZAO01000021.1"/>
</dbReference>
<comment type="caution">
    <text evidence="2">The sequence shown here is derived from an EMBL/GenBank/DDBJ whole genome shotgun (WGS) entry which is preliminary data.</text>
</comment>
<dbReference type="Proteomes" id="UP000242008">
    <property type="component" value="Unassembled WGS sequence"/>
</dbReference>
<dbReference type="CDD" id="cd00093">
    <property type="entry name" value="HTH_XRE"/>
    <property type="match status" value="1"/>
</dbReference>
<gene>
    <name evidence="2" type="ORF">BU676_08635</name>
</gene>
<dbReference type="EMBL" id="PZAO01000021">
    <property type="protein sequence ID" value="PTG69068.1"/>
    <property type="molecule type" value="Genomic_DNA"/>
</dbReference>
<accession>A0ABX5I7A1</accession>
<feature type="non-terminal residue" evidence="2">
    <location>
        <position position="144"/>
    </location>
</feature>
<name>A0ABX5I7A1_STACR</name>
<feature type="domain" description="HTH cro/C1-type" evidence="1">
    <location>
        <begin position="6"/>
        <end position="61"/>
    </location>
</feature>
<evidence type="ECO:0000259" key="1">
    <source>
        <dbReference type="PROSITE" id="PS50943"/>
    </source>
</evidence>
<dbReference type="SUPFAM" id="SSF47413">
    <property type="entry name" value="lambda repressor-like DNA-binding domains"/>
    <property type="match status" value="1"/>
</dbReference>
<dbReference type="InterPro" id="IPR001387">
    <property type="entry name" value="Cro/C1-type_HTH"/>
</dbReference>
<protein>
    <recommendedName>
        <fullName evidence="1">HTH cro/C1-type domain-containing protein</fullName>
    </recommendedName>
</protein>
<dbReference type="PROSITE" id="PS50943">
    <property type="entry name" value="HTH_CROC1"/>
    <property type="match status" value="1"/>
</dbReference>
<sequence>MLHFNLKTYLKNKGMTISELSELTGISRNSLGLLVNGRSRGIQFDTLEKISRVIDVSINELFTISFDEIQIRTVLNNVRSSDIGINSRATYDDKILICSIDIDGKVYDFYFPYVISIKMNVLKTAESELHIKLHITEYEFYRLF</sequence>
<organism evidence="2 3">
    <name type="scientific">Staphylococcus chromogenes</name>
    <name type="common">Staphylococcus hyicus subsp. chromogenes</name>
    <dbReference type="NCBI Taxonomy" id="46126"/>
    <lineage>
        <taxon>Bacteria</taxon>
        <taxon>Bacillati</taxon>
        <taxon>Bacillota</taxon>
        <taxon>Bacilli</taxon>
        <taxon>Bacillales</taxon>
        <taxon>Staphylococcaceae</taxon>
        <taxon>Staphylococcus</taxon>
    </lineage>
</organism>
<evidence type="ECO:0000313" key="3">
    <source>
        <dbReference type="Proteomes" id="UP000242008"/>
    </source>
</evidence>